<dbReference type="OrthoDB" id="9809852at2"/>
<evidence type="ECO:0000256" key="3">
    <source>
        <dbReference type="ARBA" id="ARBA00022722"/>
    </source>
</evidence>
<keyword evidence="10" id="KW-1185">Reference proteome</keyword>
<dbReference type="SUPFAM" id="SSF64182">
    <property type="entry name" value="DHH phosphoesterases"/>
    <property type="match status" value="1"/>
</dbReference>
<dbReference type="RefSeq" id="WP_092152355.1">
    <property type="nucleotide sequence ID" value="NZ_FNBX01000001.1"/>
</dbReference>
<evidence type="ECO:0000313" key="10">
    <source>
        <dbReference type="Proteomes" id="UP000199355"/>
    </source>
</evidence>
<dbReference type="NCBIfam" id="TIGR00644">
    <property type="entry name" value="recJ"/>
    <property type="match status" value="1"/>
</dbReference>
<dbReference type="PANTHER" id="PTHR30255:SF2">
    <property type="entry name" value="SINGLE-STRANDED-DNA-SPECIFIC EXONUCLEASE RECJ"/>
    <property type="match status" value="1"/>
</dbReference>
<comment type="similarity">
    <text evidence="1">Belongs to the RecJ family.</text>
</comment>
<evidence type="ECO:0000313" key="9">
    <source>
        <dbReference type="EMBL" id="SDF05397.1"/>
    </source>
</evidence>
<evidence type="ECO:0000256" key="5">
    <source>
        <dbReference type="ARBA" id="ARBA00022839"/>
    </source>
</evidence>
<evidence type="ECO:0000259" key="8">
    <source>
        <dbReference type="Pfam" id="PF17768"/>
    </source>
</evidence>
<dbReference type="Pfam" id="PF01368">
    <property type="entry name" value="DHH"/>
    <property type="match status" value="1"/>
</dbReference>
<dbReference type="EMBL" id="FNBX01000001">
    <property type="protein sequence ID" value="SDF05397.1"/>
    <property type="molecule type" value="Genomic_DNA"/>
</dbReference>
<dbReference type="Pfam" id="PF17768">
    <property type="entry name" value="RecJ_OB"/>
    <property type="match status" value="1"/>
</dbReference>
<organism evidence="9 10">
    <name type="scientific">Desulfovibrio legallii</name>
    <dbReference type="NCBI Taxonomy" id="571438"/>
    <lineage>
        <taxon>Bacteria</taxon>
        <taxon>Pseudomonadati</taxon>
        <taxon>Thermodesulfobacteriota</taxon>
        <taxon>Desulfovibrionia</taxon>
        <taxon>Desulfovibrionales</taxon>
        <taxon>Desulfovibrionaceae</taxon>
        <taxon>Desulfovibrio</taxon>
    </lineage>
</organism>
<evidence type="ECO:0000259" key="6">
    <source>
        <dbReference type="Pfam" id="PF01368"/>
    </source>
</evidence>
<feature type="domain" description="DDH" evidence="6">
    <location>
        <begin position="84"/>
        <end position="236"/>
    </location>
</feature>
<dbReference type="InterPro" id="IPR051673">
    <property type="entry name" value="SSDNA_exonuclease_RecJ"/>
</dbReference>
<evidence type="ECO:0000256" key="4">
    <source>
        <dbReference type="ARBA" id="ARBA00022801"/>
    </source>
</evidence>
<feature type="domain" description="RecJ OB" evidence="8">
    <location>
        <begin position="467"/>
        <end position="573"/>
    </location>
</feature>
<proteinExistence type="inferred from homology"/>
<keyword evidence="5 9" id="KW-0269">Exonuclease</keyword>
<dbReference type="GO" id="GO:0006281">
    <property type="term" value="P:DNA repair"/>
    <property type="evidence" value="ECO:0007669"/>
    <property type="project" value="InterPro"/>
</dbReference>
<dbReference type="InterPro" id="IPR038763">
    <property type="entry name" value="DHH_sf"/>
</dbReference>
<name>A0A1G7HXX5_9BACT</name>
<keyword evidence="4" id="KW-0378">Hydrolase</keyword>
<dbReference type="STRING" id="571438.SAMN05192586_10179"/>
<sequence length="577" mass="61993">MKTWRQRQAPEGQPSAPPQAWAEELGISLPLLELLWRRGFTRREAMDAFLSARLGALTPPARWPQIPEAADLLARELMAGKPLAVWGDYDVDGITATALVLDVLESHGLDVRWHIPDRRSEGYGLNLPQVEALAAQGCRLLLTVDCGIADVAAVARARELGLTVVVSDHHLPGPELPPAQALCNPRLCPEAELPYPHLAGVGVAFYLMGALNAALAPHTGRRHRMDNVLDLVALGTLADVMPLTGENRILVRGGLTYMAAAARPGLAALKAVSKLDPAAALSSGQAVFRLAPRINAAGRMGQGALALRLLREKDHAKAAALAQELDALNTSRRQEEERIHTAARAQALDLLDREPRAGLVLYGKDWHPGVVGIVASRMVEEFYRPTVILCDDGGCVKGSGRSVREFDLHAGLARTASCLLGFGGHRLAAGVRLTPGNVATFRAAFEAVCADILGTTPLTPSLTLEGELGFDQASNRDFLKELELLRPFGPGNAEPVFASPPLLVRDRAPLGHSREHVRLRLQDETSGITLSAKGWGLGKNMPASLTGRRIRVAYTPRLDTYNGVASVDVGIKDWQPA</sequence>
<dbReference type="Gene3D" id="3.10.310.30">
    <property type="match status" value="1"/>
</dbReference>
<dbReference type="InterPro" id="IPR001667">
    <property type="entry name" value="DDH_dom"/>
</dbReference>
<dbReference type="Proteomes" id="UP000199355">
    <property type="component" value="Unassembled WGS sequence"/>
</dbReference>
<dbReference type="InterPro" id="IPR003156">
    <property type="entry name" value="DHHA1_dom"/>
</dbReference>
<gene>
    <name evidence="9" type="ORF">SAMN05192586_10179</name>
</gene>
<dbReference type="GO" id="GO:0006310">
    <property type="term" value="P:DNA recombination"/>
    <property type="evidence" value="ECO:0007669"/>
    <property type="project" value="InterPro"/>
</dbReference>
<dbReference type="AlphaFoldDB" id="A0A1G7HXX5"/>
<protein>
    <recommendedName>
        <fullName evidence="2">Single-stranded-DNA-specific exonuclease RecJ</fullName>
    </recommendedName>
</protein>
<dbReference type="Gene3D" id="3.90.1640.30">
    <property type="match status" value="1"/>
</dbReference>
<evidence type="ECO:0000259" key="7">
    <source>
        <dbReference type="Pfam" id="PF02272"/>
    </source>
</evidence>
<dbReference type="InterPro" id="IPR041122">
    <property type="entry name" value="RecJ_OB"/>
</dbReference>
<dbReference type="Pfam" id="PF02272">
    <property type="entry name" value="DHHA1"/>
    <property type="match status" value="1"/>
</dbReference>
<dbReference type="PANTHER" id="PTHR30255">
    <property type="entry name" value="SINGLE-STRANDED-DNA-SPECIFIC EXONUCLEASE RECJ"/>
    <property type="match status" value="1"/>
</dbReference>
<dbReference type="GO" id="GO:0008409">
    <property type="term" value="F:5'-3' exonuclease activity"/>
    <property type="evidence" value="ECO:0007669"/>
    <property type="project" value="InterPro"/>
</dbReference>
<dbReference type="GO" id="GO:0003676">
    <property type="term" value="F:nucleic acid binding"/>
    <property type="evidence" value="ECO:0007669"/>
    <property type="project" value="InterPro"/>
</dbReference>
<evidence type="ECO:0000256" key="1">
    <source>
        <dbReference type="ARBA" id="ARBA00005915"/>
    </source>
</evidence>
<accession>A0A1G7HXX5</accession>
<evidence type="ECO:0000256" key="2">
    <source>
        <dbReference type="ARBA" id="ARBA00019841"/>
    </source>
</evidence>
<feature type="domain" description="DHHA1" evidence="7">
    <location>
        <begin position="359"/>
        <end position="450"/>
    </location>
</feature>
<reference evidence="10" key="1">
    <citation type="submission" date="2016-10" db="EMBL/GenBank/DDBJ databases">
        <authorList>
            <person name="Varghese N."/>
            <person name="Submissions S."/>
        </authorList>
    </citation>
    <scope>NUCLEOTIDE SEQUENCE [LARGE SCALE GENOMIC DNA]</scope>
    <source>
        <strain evidence="10">KHC7</strain>
    </source>
</reference>
<keyword evidence="3" id="KW-0540">Nuclease</keyword>
<dbReference type="InterPro" id="IPR004610">
    <property type="entry name" value="RecJ"/>
</dbReference>